<feature type="compositionally biased region" description="Basic and acidic residues" evidence="1">
    <location>
        <begin position="221"/>
        <end position="234"/>
    </location>
</feature>
<evidence type="ECO:0000313" key="3">
    <source>
        <dbReference type="Proteomes" id="UP001140453"/>
    </source>
</evidence>
<dbReference type="PANTHER" id="PTHR42103:SF2">
    <property type="entry name" value="AB HYDROLASE-1 DOMAIN-CONTAINING PROTEIN"/>
    <property type="match status" value="1"/>
</dbReference>
<feature type="region of interest" description="Disordered" evidence="1">
    <location>
        <begin position="260"/>
        <end position="279"/>
    </location>
</feature>
<dbReference type="OrthoDB" id="10260961at2759"/>
<comment type="caution">
    <text evidence="2">The sequence shown here is derived from an EMBL/GenBank/DDBJ whole genome shotgun (WGS) entry which is preliminary data.</text>
</comment>
<accession>A0A9W9CZ03</accession>
<dbReference type="AlphaFoldDB" id="A0A9W9CZ03"/>
<dbReference type="EMBL" id="JAPEVB010000002">
    <property type="protein sequence ID" value="KAJ4393163.1"/>
    <property type="molecule type" value="Genomic_DNA"/>
</dbReference>
<proteinExistence type="predicted"/>
<name>A0A9W9CZ03_9PEZI</name>
<reference evidence="2" key="1">
    <citation type="submission" date="2022-10" db="EMBL/GenBank/DDBJ databases">
        <title>Tapping the CABI collections for fungal endophytes: first genome assemblies for Collariella, Neodidymelliopsis, Ascochyta clinopodiicola, Didymella pomorum, Didymosphaeria variabile, Neocosmospora piperis and Neocucurbitaria cava.</title>
        <authorList>
            <person name="Hill R."/>
        </authorList>
    </citation>
    <scope>NUCLEOTIDE SEQUENCE</scope>
    <source>
        <strain evidence="2">IMI 355082</strain>
    </source>
</reference>
<dbReference type="Gene3D" id="3.40.50.1820">
    <property type="entry name" value="alpha/beta hydrolase"/>
    <property type="match status" value="2"/>
</dbReference>
<keyword evidence="3" id="KW-1185">Reference proteome</keyword>
<gene>
    <name evidence="2" type="ORF">N0V93_002370</name>
</gene>
<dbReference type="PANTHER" id="PTHR42103">
    <property type="entry name" value="ALPHA/BETA-HYDROLASES SUPERFAMILY PROTEIN"/>
    <property type="match status" value="1"/>
</dbReference>
<evidence type="ECO:0000256" key="1">
    <source>
        <dbReference type="SAM" id="MobiDB-lite"/>
    </source>
</evidence>
<dbReference type="SUPFAM" id="SSF53474">
    <property type="entry name" value="alpha/beta-Hydrolases"/>
    <property type="match status" value="1"/>
</dbReference>
<dbReference type="InterPro" id="IPR029058">
    <property type="entry name" value="AB_hydrolase_fold"/>
</dbReference>
<feature type="compositionally biased region" description="Basic residues" evidence="1">
    <location>
        <begin position="260"/>
        <end position="278"/>
    </location>
</feature>
<organism evidence="2 3">
    <name type="scientific">Gnomoniopsis smithogilvyi</name>
    <dbReference type="NCBI Taxonomy" id="1191159"/>
    <lineage>
        <taxon>Eukaryota</taxon>
        <taxon>Fungi</taxon>
        <taxon>Dikarya</taxon>
        <taxon>Ascomycota</taxon>
        <taxon>Pezizomycotina</taxon>
        <taxon>Sordariomycetes</taxon>
        <taxon>Sordariomycetidae</taxon>
        <taxon>Diaporthales</taxon>
        <taxon>Gnomoniaceae</taxon>
        <taxon>Gnomoniopsis</taxon>
    </lineage>
</organism>
<evidence type="ECO:0000313" key="2">
    <source>
        <dbReference type="EMBL" id="KAJ4393163.1"/>
    </source>
</evidence>
<protein>
    <submittedName>
        <fullName evidence="2">Uncharacterized protein</fullName>
    </submittedName>
</protein>
<dbReference type="Proteomes" id="UP001140453">
    <property type="component" value="Unassembled WGS sequence"/>
</dbReference>
<sequence length="431" mass="46791">MLPPPALTFTIPSIHDDTTLLDCRIYHPASLAPNQLAPVWRKHAAIVAHPYATLGGSYDDAVVETVSAALLREGYVVGTFNFRGAGNSTGKTSWTGKAERGDYMSFAGFVAYYVHYLDPFRPQSEPRSPASVSMPTNELAGNMNAVLLLCGYSYGAMITQHLPPLTELLVPFATPPTASAAADIRLRAQHLAEKQNTILASARLAASTSHRHNAFGGMRVGGDEDPRRSQEHGSRRSFSMDAEEKIRKGVAELMRAAKGGHHLGAHHRDKKGNRAGQKHVKEMSESAQQVETKEPETLPAVEDLVVPRVAYLLVSPPVGWATNLMTMNMGGFFGKRPKTPKTKNAGATASRDTAEMLKLVENPTLAIYGDADIFVAVKKFREWASKMQAEPGSKFRAHEISTAGHFYVEQGTLQRLAEAVKAFSGELAASE</sequence>
<feature type="region of interest" description="Disordered" evidence="1">
    <location>
        <begin position="213"/>
        <end position="243"/>
    </location>
</feature>